<feature type="domain" description="Plant heme peroxidase family profile" evidence="15">
    <location>
        <begin position="65"/>
        <end position="309"/>
    </location>
</feature>
<dbReference type="SUPFAM" id="SSF48113">
    <property type="entry name" value="Heme-dependent peroxidases"/>
    <property type="match status" value="1"/>
</dbReference>
<keyword evidence="17" id="KW-1185">Reference proteome</keyword>
<dbReference type="PROSITE" id="PS00436">
    <property type="entry name" value="PEROXIDASE_2"/>
    <property type="match status" value="1"/>
</dbReference>
<dbReference type="InterPro" id="IPR044831">
    <property type="entry name" value="Ccp1-like"/>
</dbReference>
<feature type="chain" id="PRO_5007748171" description="Peroxidase" evidence="14">
    <location>
        <begin position="19"/>
        <end position="367"/>
    </location>
</feature>
<dbReference type="Pfam" id="PF00141">
    <property type="entry name" value="peroxidase"/>
    <property type="match status" value="1"/>
</dbReference>
<evidence type="ECO:0000256" key="9">
    <source>
        <dbReference type="ARBA" id="ARBA00023180"/>
    </source>
</evidence>
<evidence type="ECO:0000256" key="5">
    <source>
        <dbReference type="ARBA" id="ARBA00022729"/>
    </source>
</evidence>
<evidence type="ECO:0000256" key="4">
    <source>
        <dbReference type="ARBA" id="ARBA00022723"/>
    </source>
</evidence>
<evidence type="ECO:0000256" key="13">
    <source>
        <dbReference type="PIRSR" id="PIRSR601621-4"/>
    </source>
</evidence>
<dbReference type="GO" id="GO:0046872">
    <property type="term" value="F:metal ion binding"/>
    <property type="evidence" value="ECO:0007669"/>
    <property type="project" value="UniProtKB-UniRule"/>
</dbReference>
<comment type="cofactor">
    <cofactor evidence="11 14">
        <name>Ca(2+)</name>
        <dbReference type="ChEBI" id="CHEBI:29108"/>
    </cofactor>
    <text evidence="11 14">Binds 2 calcium ions per subunit.</text>
</comment>
<keyword evidence="7 11" id="KW-0408">Iron</keyword>
<evidence type="ECO:0000256" key="10">
    <source>
        <dbReference type="PIRSR" id="PIRSR601621-1"/>
    </source>
</evidence>
<dbReference type="InterPro" id="IPR002016">
    <property type="entry name" value="Haem_peroxidase"/>
</dbReference>
<feature type="binding site" evidence="11">
    <location>
        <position position="214"/>
    </location>
    <ligand>
        <name>Ca(2+)</name>
        <dbReference type="ChEBI" id="CHEBI:29108"/>
        <label>2</label>
    </ligand>
</feature>
<accession>A0A164S292</accession>
<dbReference type="AlphaFoldDB" id="A0A164S292"/>
<dbReference type="Gene3D" id="1.10.520.10">
    <property type="match status" value="1"/>
</dbReference>
<organism evidence="16 17">
    <name type="scientific">Sistotremastrum niveocremeum HHB9708</name>
    <dbReference type="NCBI Taxonomy" id="1314777"/>
    <lineage>
        <taxon>Eukaryota</taxon>
        <taxon>Fungi</taxon>
        <taxon>Dikarya</taxon>
        <taxon>Basidiomycota</taxon>
        <taxon>Agaricomycotina</taxon>
        <taxon>Agaricomycetes</taxon>
        <taxon>Sistotremastrales</taxon>
        <taxon>Sistotremastraceae</taxon>
        <taxon>Sertulicium</taxon>
        <taxon>Sertulicium niveocremeum</taxon>
    </lineage>
</organism>
<dbReference type="GO" id="GO:0000302">
    <property type="term" value="P:response to reactive oxygen species"/>
    <property type="evidence" value="ECO:0007669"/>
    <property type="project" value="TreeGrafter"/>
</dbReference>
<keyword evidence="3 11" id="KW-0349">Heme</keyword>
<dbReference type="InterPro" id="IPR019794">
    <property type="entry name" value="Peroxidases_AS"/>
</dbReference>
<keyword evidence="4 11" id="KW-0479">Metal-binding</keyword>
<keyword evidence="9" id="KW-0325">Glycoprotein</keyword>
<dbReference type="PANTHER" id="PTHR31356">
    <property type="entry name" value="THYLAKOID LUMENAL 29 KDA PROTEIN, CHLOROPLASTIC-RELATED"/>
    <property type="match status" value="1"/>
</dbReference>
<dbReference type="PRINTS" id="PR00462">
    <property type="entry name" value="LIGNINASE"/>
</dbReference>
<dbReference type="InterPro" id="IPR019793">
    <property type="entry name" value="Peroxidases_heam-ligand_BS"/>
</dbReference>
<comment type="cofactor">
    <cofactor evidence="11">
        <name>heme b</name>
        <dbReference type="ChEBI" id="CHEBI:60344"/>
    </cofactor>
    <text evidence="11">Binds 1 heme b (iron(II)-protoporphyrin IX) group per subunit.</text>
</comment>
<comment type="similarity">
    <text evidence="1 14">Belongs to the peroxidase family. Ligninase subfamily.</text>
</comment>
<protein>
    <recommendedName>
        <fullName evidence="14">Peroxidase</fullName>
        <ecNumber evidence="14">1.11.1.-</ecNumber>
    </recommendedName>
</protein>
<dbReference type="Pfam" id="PF11895">
    <property type="entry name" value="Peroxidase_ext"/>
    <property type="match status" value="1"/>
</dbReference>
<dbReference type="InterPro" id="IPR010255">
    <property type="entry name" value="Haem_peroxidase_sf"/>
</dbReference>
<keyword evidence="5 14" id="KW-0732">Signal</keyword>
<evidence type="ECO:0000256" key="7">
    <source>
        <dbReference type="ARBA" id="ARBA00023004"/>
    </source>
</evidence>
<dbReference type="CDD" id="cd00692">
    <property type="entry name" value="ligninase"/>
    <property type="match status" value="1"/>
</dbReference>
<evidence type="ECO:0000313" key="17">
    <source>
        <dbReference type="Proteomes" id="UP000076722"/>
    </source>
</evidence>
<feature type="binding site" evidence="11">
    <location>
        <position position="87"/>
    </location>
    <ligand>
        <name>Ca(2+)</name>
        <dbReference type="ChEBI" id="CHEBI:29108"/>
        <label>1</label>
    </ligand>
</feature>
<dbReference type="GO" id="GO:0042744">
    <property type="term" value="P:hydrogen peroxide catabolic process"/>
    <property type="evidence" value="ECO:0007669"/>
    <property type="project" value="TreeGrafter"/>
</dbReference>
<evidence type="ECO:0000256" key="12">
    <source>
        <dbReference type="PIRSR" id="PIRSR601621-3"/>
    </source>
</evidence>
<dbReference type="PANTHER" id="PTHR31356:SF66">
    <property type="entry name" value="CATALASE-PEROXIDASE"/>
    <property type="match status" value="1"/>
</dbReference>
<dbReference type="PRINTS" id="PR00458">
    <property type="entry name" value="PEROXIDASE"/>
</dbReference>
<feature type="active site" description="Proton acceptor" evidence="10">
    <location>
        <position position="70"/>
    </location>
</feature>
<name>A0A164S292_9AGAM</name>
<evidence type="ECO:0000256" key="3">
    <source>
        <dbReference type="ARBA" id="ARBA00022617"/>
    </source>
</evidence>
<evidence type="ECO:0000256" key="6">
    <source>
        <dbReference type="ARBA" id="ARBA00023002"/>
    </source>
</evidence>
<feature type="binding site" description="axial binding residue" evidence="11">
    <location>
        <position position="194"/>
    </location>
    <ligand>
        <name>heme b</name>
        <dbReference type="ChEBI" id="CHEBI:60344"/>
    </ligand>
    <ligandPart>
        <name>Fe</name>
        <dbReference type="ChEBI" id="CHEBI:18248"/>
    </ligandPart>
</feature>
<feature type="binding site" evidence="11">
    <location>
        <position position="71"/>
    </location>
    <ligand>
        <name>Ca(2+)</name>
        <dbReference type="ChEBI" id="CHEBI:29108"/>
        <label>1</label>
    </ligand>
</feature>
<feature type="site" description="Transition state stabilizer" evidence="12">
    <location>
        <position position="66"/>
    </location>
</feature>
<sequence>MAFGISVILLAFATAVQAASYKRVACPDGVHTASHQACCAFFALRDDLQENLFDNTCGEDVHESLRLTFHDAIGFSASGKFKGTGADGSMIIFDEIETAFPANNGIDDSVDALSPFLATHNVTAGDLIQFAGAVGITNCPGAPRLQFLAGRPNALIPADIGTVPEPQDSVNSIFARMADAGFSPNDLIHLLASHSIARADHVDPTIQAVPFDSTPFTFDTQIFLEVLLKGTGVPGTPGNLGESLSPLPAEGELRLLSDFALARDPRTACTWQGLINQQEKMAANFAEVMSRLAVVGQNTRKLVDCSEVIPIPKPVVKKPATYPATKTFRDIEKACPSPFPVLGTDRGAQTKIPACPNGDVDIEDCSD</sequence>
<reference evidence="16 17" key="1">
    <citation type="journal article" date="2016" name="Mol. Biol. Evol.">
        <title>Comparative Genomics of Early-Diverging Mushroom-Forming Fungi Provides Insights into the Origins of Lignocellulose Decay Capabilities.</title>
        <authorList>
            <person name="Nagy L.G."/>
            <person name="Riley R."/>
            <person name="Tritt A."/>
            <person name="Adam C."/>
            <person name="Daum C."/>
            <person name="Floudas D."/>
            <person name="Sun H."/>
            <person name="Yadav J.S."/>
            <person name="Pangilinan J."/>
            <person name="Larsson K.H."/>
            <person name="Matsuura K."/>
            <person name="Barry K."/>
            <person name="Labutti K."/>
            <person name="Kuo R."/>
            <person name="Ohm R.A."/>
            <person name="Bhattacharya S.S."/>
            <person name="Shirouzu T."/>
            <person name="Yoshinaga Y."/>
            <person name="Martin F.M."/>
            <person name="Grigoriev I.V."/>
            <person name="Hibbett D.S."/>
        </authorList>
    </citation>
    <scope>NUCLEOTIDE SEQUENCE [LARGE SCALE GENOMIC DNA]</scope>
    <source>
        <strain evidence="16 17">HHB9708</strain>
    </source>
</reference>
<dbReference type="PROSITE" id="PS50873">
    <property type="entry name" value="PEROXIDASE_4"/>
    <property type="match status" value="1"/>
</dbReference>
<feature type="disulfide bond" evidence="13">
    <location>
        <begin position="26"/>
        <end position="39"/>
    </location>
</feature>
<keyword evidence="11 14" id="KW-0106">Calcium</keyword>
<keyword evidence="6 14" id="KW-0560">Oxidoreductase</keyword>
<proteinExistence type="inferred from homology"/>
<evidence type="ECO:0000313" key="16">
    <source>
        <dbReference type="EMBL" id="KZS91096.1"/>
    </source>
</evidence>
<dbReference type="GO" id="GO:0034599">
    <property type="term" value="P:cellular response to oxidative stress"/>
    <property type="evidence" value="ECO:0007669"/>
    <property type="project" value="InterPro"/>
</dbReference>
<evidence type="ECO:0000256" key="1">
    <source>
        <dbReference type="ARBA" id="ARBA00006089"/>
    </source>
</evidence>
<feature type="binding site" evidence="11">
    <location>
        <position position="85"/>
    </location>
    <ligand>
        <name>Ca(2+)</name>
        <dbReference type="ChEBI" id="CHEBI:29108"/>
        <label>1</label>
    </ligand>
</feature>
<dbReference type="EC" id="1.11.1.-" evidence="14"/>
<feature type="binding site" evidence="11">
    <location>
        <position position="89"/>
    </location>
    <ligand>
        <name>Ca(2+)</name>
        <dbReference type="ChEBI" id="CHEBI:29108"/>
        <label>1</label>
    </ligand>
</feature>
<dbReference type="Gene3D" id="1.10.420.10">
    <property type="entry name" value="Peroxidase, domain 2"/>
    <property type="match status" value="1"/>
</dbReference>
<keyword evidence="2 14" id="KW-0575">Peroxidase</keyword>
<dbReference type="Proteomes" id="UP000076722">
    <property type="component" value="Unassembled WGS sequence"/>
</dbReference>
<evidence type="ECO:0000256" key="2">
    <source>
        <dbReference type="ARBA" id="ARBA00022559"/>
    </source>
</evidence>
<dbReference type="InterPro" id="IPR001621">
    <property type="entry name" value="Ligninase"/>
</dbReference>
<dbReference type="OrthoDB" id="2113341at2759"/>
<feature type="disulfide bond" evidence="13">
    <location>
        <begin position="269"/>
        <end position="335"/>
    </location>
</feature>
<feature type="signal peptide" evidence="14">
    <location>
        <begin position="1"/>
        <end position="18"/>
    </location>
</feature>
<feature type="binding site" evidence="11">
    <location>
        <position position="212"/>
    </location>
    <ligand>
        <name>Ca(2+)</name>
        <dbReference type="ChEBI" id="CHEBI:29108"/>
        <label>2</label>
    </ligand>
</feature>
<keyword evidence="8 13" id="KW-1015">Disulfide bond</keyword>
<evidence type="ECO:0000256" key="14">
    <source>
        <dbReference type="RuleBase" id="RU363051"/>
    </source>
</evidence>
<evidence type="ECO:0000256" key="8">
    <source>
        <dbReference type="ARBA" id="ARBA00023157"/>
    </source>
</evidence>
<dbReference type="STRING" id="1314777.A0A164S292"/>
<feature type="disulfide bond" evidence="13">
    <location>
        <begin position="38"/>
        <end position="305"/>
    </location>
</feature>
<evidence type="ECO:0000256" key="11">
    <source>
        <dbReference type="PIRSR" id="PIRSR601621-2"/>
    </source>
</evidence>
<feature type="binding site" evidence="11">
    <location>
        <position position="195"/>
    </location>
    <ligand>
        <name>Ca(2+)</name>
        <dbReference type="ChEBI" id="CHEBI:29108"/>
        <label>2</label>
    </ligand>
</feature>
<gene>
    <name evidence="16" type="ORF">SISNIDRAFT_414541</name>
</gene>
<dbReference type="EMBL" id="KV419417">
    <property type="protein sequence ID" value="KZS91096.1"/>
    <property type="molecule type" value="Genomic_DNA"/>
</dbReference>
<feature type="disulfide bond" evidence="13">
    <location>
        <begin position="57"/>
        <end position="139"/>
    </location>
</feature>
<dbReference type="GO" id="GO:0020037">
    <property type="term" value="F:heme binding"/>
    <property type="evidence" value="ECO:0007669"/>
    <property type="project" value="UniProtKB-UniRule"/>
</dbReference>
<dbReference type="InterPro" id="IPR024589">
    <property type="entry name" value="Ligninase_C"/>
</dbReference>
<feature type="binding site" evidence="11">
    <location>
        <position position="219"/>
    </location>
    <ligand>
        <name>Ca(2+)</name>
        <dbReference type="ChEBI" id="CHEBI:29108"/>
        <label>2</label>
    </ligand>
</feature>
<evidence type="ECO:0000259" key="15">
    <source>
        <dbReference type="PROSITE" id="PS50873"/>
    </source>
</evidence>
<dbReference type="GO" id="GO:0004601">
    <property type="term" value="F:peroxidase activity"/>
    <property type="evidence" value="ECO:0007669"/>
    <property type="project" value="UniProtKB-KW"/>
</dbReference>
<dbReference type="PROSITE" id="PS00435">
    <property type="entry name" value="PEROXIDASE_1"/>
    <property type="match status" value="1"/>
</dbReference>